<proteinExistence type="predicted"/>
<name>A0A7J6N0V9_PERCH</name>
<feature type="compositionally biased region" description="Polar residues" evidence="1">
    <location>
        <begin position="186"/>
        <end position="197"/>
    </location>
</feature>
<keyword evidence="3" id="KW-1185">Reference proteome</keyword>
<comment type="caution">
    <text evidence="2">The sequence shown here is derived from an EMBL/GenBank/DDBJ whole genome shotgun (WGS) entry which is preliminary data.</text>
</comment>
<feature type="compositionally biased region" description="Basic and acidic residues" evidence="1">
    <location>
        <begin position="163"/>
        <end position="175"/>
    </location>
</feature>
<dbReference type="Proteomes" id="UP000591131">
    <property type="component" value="Unassembled WGS sequence"/>
</dbReference>
<dbReference type="EMBL" id="JAAPAO010000012">
    <property type="protein sequence ID" value="KAF4677522.1"/>
    <property type="molecule type" value="Genomic_DNA"/>
</dbReference>
<accession>A0A7J6N0V9</accession>
<feature type="region of interest" description="Disordered" evidence="1">
    <location>
        <begin position="318"/>
        <end position="338"/>
    </location>
</feature>
<dbReference type="InterPro" id="IPR011992">
    <property type="entry name" value="EF-hand-dom_pair"/>
</dbReference>
<reference evidence="2 3" key="1">
    <citation type="submission" date="2020-04" db="EMBL/GenBank/DDBJ databases">
        <title>Perkinsus chesapeaki whole genome sequence.</title>
        <authorList>
            <person name="Bogema D.R."/>
        </authorList>
    </citation>
    <scope>NUCLEOTIDE SEQUENCE [LARGE SCALE GENOMIC DNA]</scope>
    <source>
        <strain evidence="2">ATCC PRA-425</strain>
    </source>
</reference>
<organism evidence="2 3">
    <name type="scientific">Perkinsus chesapeaki</name>
    <name type="common">Clam parasite</name>
    <name type="synonym">Perkinsus andrewsi</name>
    <dbReference type="NCBI Taxonomy" id="330153"/>
    <lineage>
        <taxon>Eukaryota</taxon>
        <taxon>Sar</taxon>
        <taxon>Alveolata</taxon>
        <taxon>Perkinsozoa</taxon>
        <taxon>Perkinsea</taxon>
        <taxon>Perkinsida</taxon>
        <taxon>Perkinsidae</taxon>
        <taxon>Perkinsus</taxon>
    </lineage>
</organism>
<dbReference type="OrthoDB" id="10490630at2759"/>
<evidence type="ECO:0000313" key="3">
    <source>
        <dbReference type="Proteomes" id="UP000591131"/>
    </source>
</evidence>
<evidence type="ECO:0000256" key="1">
    <source>
        <dbReference type="SAM" id="MobiDB-lite"/>
    </source>
</evidence>
<sequence length="455" mass="49401">MFHSPPVFNTRISRKVRVDATGGSRPLGGSLSPSKVLEKVYGRFAGPHGMSGTQWAKMCYQAGLADAQGAPLASVDADLVFVDVQRRELSVKGGKLPYEVFAQQAIPSLAQKAGLTVHKIIERLDALPDTLAASTRSSITASRMEESLMERRMSGPERLYYRHLERRSSNGTERKSFRRRSPVATLRSQPSSGSIDLSQICDRTDADVRGTKKQQKQYAGGMTTHAARVSDRLSQSTRSLRSLDRQMSSTSVASFQSEGDLVGPERFFYDKKTYTGTARRSIGSVKRYNSVGVLAKRNSLDGIAEATDEEELRAMLTGRDKPQLSPNKAGNGRPPQRAMLSNASSVTVLPPATRMEPPTQPGRIIMAAPSRATLVAPTPFVPYSVPTQPSYGSFTPFQPTLPFGQPMPVLQQQRRLSGSYSAAAPLHFAPPSGLASGMPMFALSSPLGFQPPSRV</sequence>
<gene>
    <name evidence="2" type="ORF">FOL47_000910</name>
</gene>
<protein>
    <submittedName>
        <fullName evidence="2">Uncharacterized protein</fullName>
    </submittedName>
</protein>
<evidence type="ECO:0000313" key="2">
    <source>
        <dbReference type="EMBL" id="KAF4677522.1"/>
    </source>
</evidence>
<feature type="region of interest" description="Disordered" evidence="1">
    <location>
        <begin position="163"/>
        <end position="236"/>
    </location>
</feature>
<dbReference type="AlphaFoldDB" id="A0A7J6N0V9"/>
<dbReference type="SUPFAM" id="SSF47473">
    <property type="entry name" value="EF-hand"/>
    <property type="match status" value="1"/>
</dbReference>
<dbReference type="Gene3D" id="1.10.238.10">
    <property type="entry name" value="EF-hand"/>
    <property type="match status" value="1"/>
</dbReference>